<feature type="transmembrane region" description="Helical" evidence="1">
    <location>
        <begin position="49"/>
        <end position="80"/>
    </location>
</feature>
<evidence type="ECO:0000256" key="1">
    <source>
        <dbReference type="SAM" id="Phobius"/>
    </source>
</evidence>
<dbReference type="Pfam" id="PF06161">
    <property type="entry name" value="DUF975"/>
    <property type="match status" value="1"/>
</dbReference>
<dbReference type="RefSeq" id="WP_214785833.1">
    <property type="nucleotide sequence ID" value="NZ_JANIEL010000036.1"/>
</dbReference>
<keyword evidence="3" id="KW-1185">Reference proteome</keyword>
<keyword evidence="1" id="KW-0472">Membrane</keyword>
<dbReference type="EMBL" id="JBHTCE010000001">
    <property type="protein sequence ID" value="MFC7388514.1"/>
    <property type="molecule type" value="Genomic_DNA"/>
</dbReference>
<evidence type="ECO:0000313" key="3">
    <source>
        <dbReference type="Proteomes" id="UP001596439"/>
    </source>
</evidence>
<organism evidence="2 3">
    <name type="scientific">Exiguobacterium aestuarii</name>
    <dbReference type="NCBI Taxonomy" id="273527"/>
    <lineage>
        <taxon>Bacteria</taxon>
        <taxon>Bacillati</taxon>
        <taxon>Bacillota</taxon>
        <taxon>Bacilli</taxon>
        <taxon>Bacillales</taxon>
        <taxon>Bacillales Family XII. Incertae Sedis</taxon>
        <taxon>Exiguobacterium</taxon>
    </lineage>
</organism>
<evidence type="ECO:0000313" key="2">
    <source>
        <dbReference type="EMBL" id="MFC7388514.1"/>
    </source>
</evidence>
<feature type="transmembrane region" description="Helical" evidence="1">
    <location>
        <begin position="166"/>
        <end position="184"/>
    </location>
</feature>
<feature type="transmembrane region" description="Helical" evidence="1">
    <location>
        <begin position="20"/>
        <end position="37"/>
    </location>
</feature>
<dbReference type="InterPro" id="IPR010380">
    <property type="entry name" value="DUF975"/>
</dbReference>
<accession>A0ABW2PHH1</accession>
<keyword evidence="1" id="KW-1133">Transmembrane helix</keyword>
<name>A0ABW2PHH1_9BACL</name>
<keyword evidence="1" id="KW-0812">Transmembrane</keyword>
<protein>
    <submittedName>
        <fullName evidence="2">DUF975 family protein</fullName>
    </submittedName>
</protein>
<comment type="caution">
    <text evidence="2">The sequence shown here is derived from an EMBL/GenBank/DDBJ whole genome shotgun (WGS) entry which is preliminary data.</text>
</comment>
<proteinExistence type="predicted"/>
<feature type="transmembrane region" description="Helical" evidence="1">
    <location>
        <begin position="101"/>
        <end position="121"/>
    </location>
</feature>
<dbReference type="PANTHER" id="PTHR40076">
    <property type="entry name" value="MEMBRANE PROTEIN-RELATED"/>
    <property type="match status" value="1"/>
</dbReference>
<sequence length="228" mass="26297">MVQTWIERTHEAINGKRGRLLAWSLLCAVILEFSALLDPTLYGAKADSFQAIVFLLGTIVVSFMLYPIIIGYHWVILSIIRGQDAQFRDVFRPMKERFGKHVTAVILLAIFQTLWTLLFIVPGIMKFFSYAFTYFILLDEPELSVRESITKSRALMHGQKWEAFKLILPFVPIYLIGFTLFMVVNSVLLAAFSLSIATILIRPFVVARFAVMYEDSRRTYDEQWKKPA</sequence>
<dbReference type="Proteomes" id="UP001596439">
    <property type="component" value="Unassembled WGS sequence"/>
</dbReference>
<reference evidence="3" key="1">
    <citation type="journal article" date="2019" name="Int. J. Syst. Evol. Microbiol.">
        <title>The Global Catalogue of Microorganisms (GCM) 10K type strain sequencing project: providing services to taxonomists for standard genome sequencing and annotation.</title>
        <authorList>
            <consortium name="The Broad Institute Genomics Platform"/>
            <consortium name="The Broad Institute Genome Sequencing Center for Infectious Disease"/>
            <person name="Wu L."/>
            <person name="Ma J."/>
        </authorList>
    </citation>
    <scope>NUCLEOTIDE SEQUENCE [LARGE SCALE GENOMIC DNA]</scope>
    <source>
        <strain evidence="3">CCUG 55590</strain>
    </source>
</reference>
<gene>
    <name evidence="2" type="ORF">ACFQO8_00085</name>
</gene>
<feature type="transmembrane region" description="Helical" evidence="1">
    <location>
        <begin position="190"/>
        <end position="211"/>
    </location>
</feature>
<dbReference type="PANTHER" id="PTHR40076:SF1">
    <property type="entry name" value="MEMBRANE PROTEIN"/>
    <property type="match status" value="1"/>
</dbReference>